<dbReference type="AlphaFoldDB" id="A0A378SQH1"/>
<protein>
    <submittedName>
        <fullName evidence="2">Acetyl-CoA hydrolase/transferase</fullName>
        <ecNumber evidence="2">2.8.3.-</ecNumber>
        <ecNumber evidence="2">3.1.2.1</ecNumber>
    </submittedName>
</protein>
<dbReference type="Proteomes" id="UP000254291">
    <property type="component" value="Unassembled WGS sequence"/>
</dbReference>
<dbReference type="EC" id="3.1.2.1" evidence="2"/>
<dbReference type="GO" id="GO:0003986">
    <property type="term" value="F:acetyl-CoA hydrolase activity"/>
    <property type="evidence" value="ECO:0007669"/>
    <property type="project" value="UniProtKB-EC"/>
</dbReference>
<dbReference type="Gene3D" id="3.30.750.70">
    <property type="entry name" value="4-hydroxybutyrate coenzyme like domains"/>
    <property type="match status" value="1"/>
</dbReference>
<gene>
    <name evidence="2" type="primary">scpC_2</name>
    <name evidence="2" type="ORF">NCTC10742_03388</name>
</gene>
<dbReference type="InterPro" id="IPR026888">
    <property type="entry name" value="AcetylCoA_hyd_C"/>
</dbReference>
<keyword evidence="2" id="KW-0808">Transferase</keyword>
<dbReference type="PANTHER" id="PTHR21432">
    <property type="entry name" value="ACETYL-COA HYDROLASE-RELATED"/>
    <property type="match status" value="1"/>
</dbReference>
<dbReference type="InterPro" id="IPR038460">
    <property type="entry name" value="AcetylCoA_hyd_C_sf"/>
</dbReference>
<dbReference type="EMBL" id="UGQM01000001">
    <property type="protein sequence ID" value="STZ44156.1"/>
    <property type="molecule type" value="Genomic_DNA"/>
</dbReference>
<dbReference type="Pfam" id="PF13336">
    <property type="entry name" value="AcetylCoA_hyd_C"/>
    <property type="match status" value="1"/>
</dbReference>
<dbReference type="EC" id="2.8.3.-" evidence="2"/>
<sequence length="409" mass="43242">MEPADALMLAGDGAHLVAAPGCGAPTTLLQALSKEAHGRDWTLSSGLLLGDYPFLDAVRAGDLQYCTWHVMAPIADLIADGVAKFVPTRASRIAALLEAWGVDVALVRITPPDRHGYCSLGPSAGYNLDALRLARVRIGEIDPDLPWTLGNTTVHESLFDALIDTAEQTPQYQSAPPSEISNRIAELIVNLLPEHPTLQIGIGSIPEAVVNSLAGANLGTVRFTGMATDEMVNLFDQGVIPVDGDQPAILSPELMGTTRLMRFADYNPAVAVHPSATSHNARILARTPRLVSINTAVEVDINGQVNSEVLRGRQISGVGGSLDFVDAASRSAGGLRIIALPSATPKGFSRIVGSVAAVTIPRSMVDVVVTEYGVARLDGRSLAERRQALIEIAHPDHRHTLTALAQGTP</sequence>
<dbReference type="RefSeq" id="WP_172527796.1">
    <property type="nucleotide sequence ID" value="NZ_JACKST010000061.1"/>
</dbReference>
<evidence type="ECO:0000313" key="2">
    <source>
        <dbReference type="EMBL" id="STZ44156.1"/>
    </source>
</evidence>
<dbReference type="Gene3D" id="3.40.1080.10">
    <property type="entry name" value="Glutaconate Coenzyme A-transferase"/>
    <property type="match status" value="1"/>
</dbReference>
<evidence type="ECO:0000259" key="1">
    <source>
        <dbReference type="Pfam" id="PF13336"/>
    </source>
</evidence>
<proteinExistence type="predicted"/>
<dbReference type="GO" id="GO:0008775">
    <property type="term" value="F:acetate CoA-transferase activity"/>
    <property type="evidence" value="ECO:0007669"/>
    <property type="project" value="InterPro"/>
</dbReference>
<dbReference type="Gene3D" id="3.40.1080.20">
    <property type="entry name" value="Acetyl-CoA hydrolase/transferase C-terminal domain"/>
    <property type="match status" value="1"/>
</dbReference>
<dbReference type="InterPro" id="IPR046433">
    <property type="entry name" value="ActCoA_hydro"/>
</dbReference>
<evidence type="ECO:0000313" key="3">
    <source>
        <dbReference type="Proteomes" id="UP000254291"/>
    </source>
</evidence>
<dbReference type="InterPro" id="IPR037171">
    <property type="entry name" value="NagB/RpiA_transferase-like"/>
</dbReference>
<feature type="domain" description="Acetyl-CoA hydrolase/transferase C-terminal" evidence="1">
    <location>
        <begin position="256"/>
        <end position="403"/>
    </location>
</feature>
<name>A0A378SQH1_9MYCO</name>
<dbReference type="SUPFAM" id="SSF100950">
    <property type="entry name" value="NagB/RpiA/CoA transferase-like"/>
    <property type="match status" value="2"/>
</dbReference>
<keyword evidence="2" id="KW-0378">Hydrolase</keyword>
<organism evidence="2 3">
    <name type="scientific">Mycolicibacterium gilvum</name>
    <dbReference type="NCBI Taxonomy" id="1804"/>
    <lineage>
        <taxon>Bacteria</taxon>
        <taxon>Bacillati</taxon>
        <taxon>Actinomycetota</taxon>
        <taxon>Actinomycetes</taxon>
        <taxon>Mycobacteriales</taxon>
        <taxon>Mycobacteriaceae</taxon>
        <taxon>Mycolicibacterium</taxon>
    </lineage>
</organism>
<dbReference type="GO" id="GO:0006083">
    <property type="term" value="P:acetate metabolic process"/>
    <property type="evidence" value="ECO:0007669"/>
    <property type="project" value="InterPro"/>
</dbReference>
<accession>A0A378SQH1</accession>
<dbReference type="PANTHER" id="PTHR21432:SF20">
    <property type="entry name" value="ACETYL-COA HYDROLASE"/>
    <property type="match status" value="1"/>
</dbReference>
<reference evidence="2 3" key="1">
    <citation type="submission" date="2018-06" db="EMBL/GenBank/DDBJ databases">
        <authorList>
            <consortium name="Pathogen Informatics"/>
            <person name="Doyle S."/>
        </authorList>
    </citation>
    <scope>NUCLEOTIDE SEQUENCE [LARGE SCALE GENOMIC DNA]</scope>
    <source>
        <strain evidence="2 3">NCTC10742</strain>
    </source>
</reference>